<evidence type="ECO:0000259" key="5">
    <source>
        <dbReference type="PROSITE" id="PS51898"/>
    </source>
</evidence>
<protein>
    <submittedName>
        <fullName evidence="6">Site-specific integrase</fullName>
    </submittedName>
</protein>
<dbReference type="InterPro" id="IPR002104">
    <property type="entry name" value="Integrase_catalytic"/>
</dbReference>
<evidence type="ECO:0000256" key="3">
    <source>
        <dbReference type="ARBA" id="ARBA00023125"/>
    </source>
</evidence>
<accession>A0ABY5BR48</accession>
<dbReference type="SUPFAM" id="SSF56349">
    <property type="entry name" value="DNA breaking-rejoining enzymes"/>
    <property type="match status" value="1"/>
</dbReference>
<keyword evidence="4" id="KW-0233">DNA recombination</keyword>
<evidence type="ECO:0000256" key="1">
    <source>
        <dbReference type="ARBA" id="ARBA00008857"/>
    </source>
</evidence>
<dbReference type="InterPro" id="IPR028259">
    <property type="entry name" value="AP2-like_int_N"/>
</dbReference>
<dbReference type="RefSeq" id="WP_252749941.1">
    <property type="nucleotide sequence ID" value="NZ_CP097116.1"/>
</dbReference>
<dbReference type="InterPro" id="IPR004107">
    <property type="entry name" value="Integrase_SAM-like_N"/>
</dbReference>
<dbReference type="Proteomes" id="UP001056707">
    <property type="component" value="Chromosome"/>
</dbReference>
<keyword evidence="3" id="KW-0238">DNA-binding</keyword>
<dbReference type="Pfam" id="PF14657">
    <property type="entry name" value="Arm-DNA-bind_4"/>
    <property type="match status" value="1"/>
</dbReference>
<name>A0ABY5BR48_9LACO</name>
<comment type="similarity">
    <text evidence="1">Belongs to the 'phage' integrase family.</text>
</comment>
<dbReference type="PROSITE" id="PS51898">
    <property type="entry name" value="TYR_RECOMBINASE"/>
    <property type="match status" value="1"/>
</dbReference>
<dbReference type="Pfam" id="PF14659">
    <property type="entry name" value="Phage_int_SAM_3"/>
    <property type="match status" value="1"/>
</dbReference>
<evidence type="ECO:0000313" key="6">
    <source>
        <dbReference type="EMBL" id="USS85046.1"/>
    </source>
</evidence>
<keyword evidence="2" id="KW-0229">DNA integration</keyword>
<dbReference type="Gene3D" id="1.10.443.10">
    <property type="entry name" value="Intergrase catalytic core"/>
    <property type="match status" value="1"/>
</dbReference>
<keyword evidence="7" id="KW-1185">Reference proteome</keyword>
<evidence type="ECO:0000256" key="4">
    <source>
        <dbReference type="ARBA" id="ARBA00023172"/>
    </source>
</evidence>
<dbReference type="CDD" id="cd01189">
    <property type="entry name" value="INT_ICEBs1_C_like"/>
    <property type="match status" value="1"/>
</dbReference>
<dbReference type="EMBL" id="CP097116">
    <property type="protein sequence ID" value="USS85046.1"/>
    <property type="molecule type" value="Genomic_DNA"/>
</dbReference>
<reference evidence="6" key="1">
    <citation type="submission" date="2022-05" db="EMBL/GenBank/DDBJ databases">
        <authorList>
            <person name="Oliphant S.A."/>
            <person name="Watson-Haigh N.S."/>
            <person name="Sumby K.M."/>
            <person name="Gardner J.M."/>
            <person name="Jiranek V."/>
        </authorList>
    </citation>
    <scope>NUCLEOTIDE SEQUENCE</scope>
    <source>
        <strain evidence="6">KI16_H9</strain>
    </source>
</reference>
<dbReference type="InterPro" id="IPR050808">
    <property type="entry name" value="Phage_Integrase"/>
</dbReference>
<gene>
    <name evidence="6" type="ORF">M3M35_07085</name>
</gene>
<feature type="domain" description="Tyr recombinase" evidence="5">
    <location>
        <begin position="176"/>
        <end position="379"/>
    </location>
</feature>
<evidence type="ECO:0000313" key="7">
    <source>
        <dbReference type="Proteomes" id="UP001056707"/>
    </source>
</evidence>
<dbReference type="InterPro" id="IPR013762">
    <property type="entry name" value="Integrase-like_cat_sf"/>
</dbReference>
<dbReference type="InterPro" id="IPR011010">
    <property type="entry name" value="DNA_brk_join_enz"/>
</dbReference>
<dbReference type="PANTHER" id="PTHR30629">
    <property type="entry name" value="PROPHAGE INTEGRASE"/>
    <property type="match status" value="1"/>
</dbReference>
<dbReference type="Gene3D" id="1.10.150.130">
    <property type="match status" value="1"/>
</dbReference>
<dbReference type="Pfam" id="PF00589">
    <property type="entry name" value="Phage_integrase"/>
    <property type="match status" value="1"/>
</dbReference>
<sequence length="387" mass="44913">MATIHQYEKNGKKLYGFKGFLGVEKSTGKKRSISRNGFKTKKEAKLVFARIKLQFDKDNLAPVDRNDKITFGEVYNQWFPIYSSTVRISTSSRVEGMFKNHILPEFGSMFIKNITIDQIQAAVNQWFEIAPKRNYKKWYQLTSRIFQFAIKRRYIDAFNPASAVTLPKVKINPGVKKQNFWDKYQLRKFFQILEQDDSKFEQYVLFRLLAYSGIRRGECLALSWSDIDFDKQSVNINKTLTQGEKGKTIVEPPKTQAGYREIPLDSETLKILQNWKAILRKSLFMNGVPLDGNTTVFPGKYLKKYKSLNTPGKWLTEIISHSDLPKITVHGFRKSYCTALFAAGVPVKEAQRRMGHDDVRTTLDVYTYVTKETVNKSSQQFDKYMQN</sequence>
<dbReference type="InterPro" id="IPR010998">
    <property type="entry name" value="Integrase_recombinase_N"/>
</dbReference>
<dbReference type="PANTHER" id="PTHR30629:SF2">
    <property type="entry name" value="PROPHAGE INTEGRASE INTS-RELATED"/>
    <property type="match status" value="1"/>
</dbReference>
<organism evidence="6 7">
    <name type="scientific">Fructilactobacillus myrtifloralis</name>
    <dbReference type="NCBI Taxonomy" id="2940301"/>
    <lineage>
        <taxon>Bacteria</taxon>
        <taxon>Bacillati</taxon>
        <taxon>Bacillota</taxon>
        <taxon>Bacilli</taxon>
        <taxon>Lactobacillales</taxon>
        <taxon>Lactobacillaceae</taxon>
        <taxon>Fructilactobacillus</taxon>
    </lineage>
</organism>
<proteinExistence type="inferred from homology"/>
<evidence type="ECO:0000256" key="2">
    <source>
        <dbReference type="ARBA" id="ARBA00022908"/>
    </source>
</evidence>